<dbReference type="PROSITE" id="PS50928">
    <property type="entry name" value="ABC_TM1"/>
    <property type="match status" value="1"/>
</dbReference>
<feature type="transmembrane region" description="Helical" evidence="8">
    <location>
        <begin position="137"/>
        <end position="163"/>
    </location>
</feature>
<dbReference type="SUPFAM" id="SSF161098">
    <property type="entry name" value="MetI-like"/>
    <property type="match status" value="1"/>
</dbReference>
<dbReference type="GO" id="GO:0031460">
    <property type="term" value="P:glycine betaine transport"/>
    <property type="evidence" value="ECO:0007669"/>
    <property type="project" value="UniProtKB-ARBA"/>
</dbReference>
<dbReference type="Gene3D" id="3.40.190.120">
    <property type="entry name" value="Osmoprotection protein (prox), domain 2"/>
    <property type="match status" value="1"/>
</dbReference>
<evidence type="ECO:0000256" key="6">
    <source>
        <dbReference type="ARBA" id="ARBA00035642"/>
    </source>
</evidence>
<gene>
    <name evidence="10" type="ORF">BDD43_0258</name>
</gene>
<proteinExistence type="inferred from homology"/>
<protein>
    <submittedName>
        <fullName evidence="10">Osmoprotectant transport system permease protein</fullName>
    </submittedName>
</protein>
<dbReference type="OrthoDB" id="9801163at2"/>
<dbReference type="AlphaFoldDB" id="A0A495IUA8"/>
<dbReference type="PANTHER" id="PTHR30177:SF4">
    <property type="entry name" value="OSMOPROTECTANT IMPORT PERMEASE PROTEIN OSMW"/>
    <property type="match status" value="1"/>
</dbReference>
<name>A0A495IUA8_9SPHI</name>
<evidence type="ECO:0000256" key="4">
    <source>
        <dbReference type="ARBA" id="ARBA00022989"/>
    </source>
</evidence>
<comment type="similarity">
    <text evidence="8">Belongs to the binding-protein-dependent transport system permease family.</text>
</comment>
<dbReference type="PANTHER" id="PTHR30177">
    <property type="entry name" value="GLYCINE BETAINE/L-PROLINE TRANSPORT SYSTEM PERMEASE PROTEIN PROW"/>
    <property type="match status" value="1"/>
</dbReference>
<feature type="transmembrane region" description="Helical" evidence="8">
    <location>
        <begin position="84"/>
        <end position="101"/>
    </location>
</feature>
<feature type="transmembrane region" description="Helical" evidence="8">
    <location>
        <begin position="27"/>
        <end position="49"/>
    </location>
</feature>
<comment type="similarity">
    <text evidence="7">In the N-terminal section; belongs to the binding-protein-dependent transport system permease family.</text>
</comment>
<evidence type="ECO:0000313" key="11">
    <source>
        <dbReference type="Proteomes" id="UP000268007"/>
    </source>
</evidence>
<dbReference type="Pfam" id="PF00528">
    <property type="entry name" value="BPD_transp_1"/>
    <property type="match status" value="1"/>
</dbReference>
<keyword evidence="2 8" id="KW-0813">Transport</keyword>
<dbReference type="Proteomes" id="UP000268007">
    <property type="component" value="Unassembled WGS sequence"/>
</dbReference>
<dbReference type="InterPro" id="IPR007210">
    <property type="entry name" value="ABC_Gly_betaine_transp_sub-bd"/>
</dbReference>
<evidence type="ECO:0000256" key="7">
    <source>
        <dbReference type="ARBA" id="ARBA00035652"/>
    </source>
</evidence>
<organism evidence="10 11">
    <name type="scientific">Mucilaginibacter gracilis</name>
    <dbReference type="NCBI Taxonomy" id="423350"/>
    <lineage>
        <taxon>Bacteria</taxon>
        <taxon>Pseudomonadati</taxon>
        <taxon>Bacteroidota</taxon>
        <taxon>Sphingobacteriia</taxon>
        <taxon>Sphingobacteriales</taxon>
        <taxon>Sphingobacteriaceae</taxon>
        <taxon>Mucilaginibacter</taxon>
    </lineage>
</organism>
<feature type="transmembrane region" description="Helical" evidence="8">
    <location>
        <begin position="56"/>
        <end position="78"/>
    </location>
</feature>
<reference evidence="10 11" key="1">
    <citation type="submission" date="2018-10" db="EMBL/GenBank/DDBJ databases">
        <title>Genomic Encyclopedia of Archaeal and Bacterial Type Strains, Phase II (KMG-II): from individual species to whole genera.</title>
        <authorList>
            <person name="Goeker M."/>
        </authorList>
    </citation>
    <scope>NUCLEOTIDE SEQUENCE [LARGE SCALE GENOMIC DNA]</scope>
    <source>
        <strain evidence="10 11">DSM 18602</strain>
    </source>
</reference>
<feature type="transmembrane region" description="Helical" evidence="8">
    <location>
        <begin position="183"/>
        <end position="203"/>
    </location>
</feature>
<keyword evidence="11" id="KW-1185">Reference proteome</keyword>
<comment type="caution">
    <text evidence="10">The sequence shown here is derived from an EMBL/GenBank/DDBJ whole genome shotgun (WGS) entry which is preliminary data.</text>
</comment>
<keyword evidence="4 8" id="KW-1133">Transmembrane helix</keyword>
<evidence type="ECO:0000256" key="5">
    <source>
        <dbReference type="ARBA" id="ARBA00023136"/>
    </source>
</evidence>
<dbReference type="InterPro" id="IPR035906">
    <property type="entry name" value="MetI-like_sf"/>
</dbReference>
<dbReference type="Gene3D" id="3.40.190.10">
    <property type="entry name" value="Periplasmic binding protein-like II"/>
    <property type="match status" value="2"/>
</dbReference>
<evidence type="ECO:0000313" key="10">
    <source>
        <dbReference type="EMBL" id="RKR80162.1"/>
    </source>
</evidence>
<dbReference type="InterPro" id="IPR051204">
    <property type="entry name" value="ABC_transp_perm/SBD"/>
</dbReference>
<dbReference type="GO" id="GO:0043190">
    <property type="term" value="C:ATP-binding cassette (ABC) transporter complex"/>
    <property type="evidence" value="ECO:0007669"/>
    <property type="project" value="InterPro"/>
</dbReference>
<dbReference type="RefSeq" id="WP_121195849.1">
    <property type="nucleotide sequence ID" value="NZ_RBKU01000001.1"/>
</dbReference>
<accession>A0A495IUA8</accession>
<keyword evidence="5 8" id="KW-0472">Membrane</keyword>
<dbReference type="Pfam" id="PF04069">
    <property type="entry name" value="OpuAC"/>
    <property type="match status" value="2"/>
</dbReference>
<evidence type="ECO:0000256" key="2">
    <source>
        <dbReference type="ARBA" id="ARBA00022448"/>
    </source>
</evidence>
<keyword evidence="3 8" id="KW-0812">Transmembrane</keyword>
<dbReference type="Gene3D" id="1.10.3720.10">
    <property type="entry name" value="MetI-like"/>
    <property type="match status" value="1"/>
</dbReference>
<dbReference type="SUPFAM" id="SSF53850">
    <property type="entry name" value="Periplasmic binding protein-like II"/>
    <property type="match status" value="2"/>
</dbReference>
<dbReference type="EMBL" id="RBKU01000001">
    <property type="protein sequence ID" value="RKR80162.1"/>
    <property type="molecule type" value="Genomic_DNA"/>
</dbReference>
<dbReference type="InterPro" id="IPR000515">
    <property type="entry name" value="MetI-like"/>
</dbReference>
<dbReference type="GO" id="GO:0022857">
    <property type="term" value="F:transmembrane transporter activity"/>
    <property type="evidence" value="ECO:0007669"/>
    <property type="project" value="InterPro"/>
</dbReference>
<evidence type="ECO:0000256" key="8">
    <source>
        <dbReference type="RuleBase" id="RU363032"/>
    </source>
</evidence>
<comment type="similarity">
    <text evidence="6">In the C-terminal section; belongs to the OsmX family.</text>
</comment>
<dbReference type="FunFam" id="1.10.3720.10:FF:000001">
    <property type="entry name" value="Glycine betaine ABC transporter, permease"/>
    <property type="match status" value="1"/>
</dbReference>
<evidence type="ECO:0000256" key="3">
    <source>
        <dbReference type="ARBA" id="ARBA00022692"/>
    </source>
</evidence>
<comment type="subcellular location">
    <subcellularLocation>
        <location evidence="1 8">Cell membrane</location>
        <topology evidence="1 8">Multi-pass membrane protein</topology>
    </subcellularLocation>
</comment>
<feature type="domain" description="ABC transmembrane type-1" evidence="9">
    <location>
        <begin position="23"/>
        <end position="202"/>
    </location>
</feature>
<evidence type="ECO:0000256" key="1">
    <source>
        <dbReference type="ARBA" id="ARBA00004651"/>
    </source>
</evidence>
<evidence type="ECO:0000259" key="9">
    <source>
        <dbReference type="PROSITE" id="PS50928"/>
    </source>
</evidence>
<feature type="transmembrane region" description="Helical" evidence="8">
    <location>
        <begin position="215"/>
        <end position="233"/>
    </location>
</feature>
<sequence>MKEGQQSLWDFMRQESDKIIGQTLTHIGLTFTSLFIAILIGLPLGIFIARRRQFSGAVLGFAGVMQTIPSIALLGFLIPILGIGAKPAIFALFLYALLPIIRNTYTGITQVDATIKEAAKGMGMSYRQILIKVELPLAMPVILAGIRTATVINVGVATLASLIAAGGLGEFIFGGISLNNTNMILAGAIPSALLAIIFDFLLSRIQNINFKKMRPVTWASPVIILFLACFYLIPSAYGGKLTAGFTPEFMGRIDGDLGLKQKYGLKIHTVVISDAVMYKAAYESHLDVISGYSTDGRLKAFNLVVLTDDKGIFPPYYCAPIVSGTALKKFPKLAETLNLLSGHITDSIMTELNYRVDYLHQSPEKVAQDFLTAKGLYKQPQNGNNGTVVIGSKIFGEQYILASMYSMLIKGNTNYNVSTKTGLGGTKICFDALTNNQIDFYPEYTGTGLLVMLQAKAKTIDSLNGDKQKVYNYVSTQFKTKYHIQWLKPVGFNNAYALMMRRKQAEALNIKTISNLKSFLDKK</sequence>